<accession>A0AAV5REM5</accession>
<gene>
    <name evidence="1" type="ORF">DASB73_001560</name>
</gene>
<organism evidence="1 2">
    <name type="scientific">Starmerella bacillaris</name>
    <name type="common">Yeast</name>
    <name type="synonym">Candida zemplinina</name>
    <dbReference type="NCBI Taxonomy" id="1247836"/>
    <lineage>
        <taxon>Eukaryota</taxon>
        <taxon>Fungi</taxon>
        <taxon>Dikarya</taxon>
        <taxon>Ascomycota</taxon>
        <taxon>Saccharomycotina</taxon>
        <taxon>Dipodascomycetes</taxon>
        <taxon>Dipodascales</taxon>
        <taxon>Trichomonascaceae</taxon>
        <taxon>Starmerella</taxon>
    </lineage>
</organism>
<dbReference type="EMBL" id="BTGC01000001">
    <property type="protein sequence ID" value="GMM49198.1"/>
    <property type="molecule type" value="Genomic_DNA"/>
</dbReference>
<protein>
    <submittedName>
        <fullName evidence="1">Uncharacterized protein</fullName>
    </submittedName>
</protein>
<sequence>MNPTCQTAFKPTKMSFLRRGINIRQRSSLLDYSKKKYQDKNKVARQYSYAKPILTLGQKGLSIINQVGFMWLDWKNQNSSDL</sequence>
<proteinExistence type="predicted"/>
<comment type="caution">
    <text evidence="1">The sequence shown here is derived from an EMBL/GenBank/DDBJ whole genome shotgun (WGS) entry which is preliminary data.</text>
</comment>
<dbReference type="AlphaFoldDB" id="A0AAV5REM5"/>
<evidence type="ECO:0000313" key="2">
    <source>
        <dbReference type="Proteomes" id="UP001362899"/>
    </source>
</evidence>
<reference evidence="1 2" key="1">
    <citation type="journal article" date="2023" name="Elife">
        <title>Identification of key yeast species and microbe-microbe interactions impacting larval growth of Drosophila in the wild.</title>
        <authorList>
            <person name="Mure A."/>
            <person name="Sugiura Y."/>
            <person name="Maeda R."/>
            <person name="Honda K."/>
            <person name="Sakurai N."/>
            <person name="Takahashi Y."/>
            <person name="Watada M."/>
            <person name="Katoh T."/>
            <person name="Gotoh A."/>
            <person name="Gotoh Y."/>
            <person name="Taniguchi I."/>
            <person name="Nakamura K."/>
            <person name="Hayashi T."/>
            <person name="Katayama T."/>
            <person name="Uemura T."/>
            <person name="Hattori Y."/>
        </authorList>
    </citation>
    <scope>NUCLEOTIDE SEQUENCE [LARGE SCALE GENOMIC DNA]</scope>
    <source>
        <strain evidence="1 2">SB-73</strain>
    </source>
</reference>
<dbReference type="Proteomes" id="UP001362899">
    <property type="component" value="Unassembled WGS sequence"/>
</dbReference>
<keyword evidence="2" id="KW-1185">Reference proteome</keyword>
<evidence type="ECO:0000313" key="1">
    <source>
        <dbReference type="EMBL" id="GMM49198.1"/>
    </source>
</evidence>
<name>A0AAV5REM5_STABA</name>